<dbReference type="Proteomes" id="UP001174934">
    <property type="component" value="Unassembled WGS sequence"/>
</dbReference>
<evidence type="ECO:0000256" key="1">
    <source>
        <dbReference type="SAM" id="MobiDB-lite"/>
    </source>
</evidence>
<comment type="caution">
    <text evidence="2">The sequence shown here is derived from an EMBL/GenBank/DDBJ whole genome shotgun (WGS) entry which is preliminary data.</text>
</comment>
<reference evidence="2" key="1">
    <citation type="submission" date="2023-06" db="EMBL/GenBank/DDBJ databases">
        <title>Genome-scale phylogeny and comparative genomics of the fungal order Sordariales.</title>
        <authorList>
            <consortium name="Lawrence Berkeley National Laboratory"/>
            <person name="Hensen N."/>
            <person name="Bonometti L."/>
            <person name="Westerberg I."/>
            <person name="Brannstrom I.O."/>
            <person name="Guillou S."/>
            <person name="Cros-Aarteil S."/>
            <person name="Calhoun S."/>
            <person name="Haridas S."/>
            <person name="Kuo A."/>
            <person name="Mondo S."/>
            <person name="Pangilinan J."/>
            <person name="Riley R."/>
            <person name="LaButti K."/>
            <person name="Andreopoulos B."/>
            <person name="Lipzen A."/>
            <person name="Chen C."/>
            <person name="Yanf M."/>
            <person name="Daum C."/>
            <person name="Ng V."/>
            <person name="Clum A."/>
            <person name="Steindorff A."/>
            <person name="Ohm R."/>
            <person name="Martin F."/>
            <person name="Silar P."/>
            <person name="Natvig D."/>
            <person name="Lalanne C."/>
            <person name="Gautier V."/>
            <person name="Ament-velasquez S.L."/>
            <person name="Kruys A."/>
            <person name="Hutchinson M.I."/>
            <person name="Powell A.J."/>
            <person name="Barry K."/>
            <person name="Miller A.N."/>
            <person name="Grigoriev I.V."/>
            <person name="Debuchy R."/>
            <person name="Gladieux P."/>
            <person name="Thoren M.H."/>
            <person name="Johannesson H."/>
        </authorList>
    </citation>
    <scope>NUCLEOTIDE SEQUENCE</scope>
    <source>
        <strain evidence="2">SMH3391-2</strain>
    </source>
</reference>
<protein>
    <submittedName>
        <fullName evidence="2">Uncharacterized protein</fullName>
    </submittedName>
</protein>
<evidence type="ECO:0000313" key="2">
    <source>
        <dbReference type="EMBL" id="KAK0635094.1"/>
    </source>
</evidence>
<gene>
    <name evidence="2" type="ORF">B0T17DRAFT_594824</name>
</gene>
<feature type="region of interest" description="Disordered" evidence="1">
    <location>
        <begin position="163"/>
        <end position="195"/>
    </location>
</feature>
<proteinExistence type="predicted"/>
<organism evidence="2 3">
    <name type="scientific">Bombardia bombarda</name>
    <dbReference type="NCBI Taxonomy" id="252184"/>
    <lineage>
        <taxon>Eukaryota</taxon>
        <taxon>Fungi</taxon>
        <taxon>Dikarya</taxon>
        <taxon>Ascomycota</taxon>
        <taxon>Pezizomycotina</taxon>
        <taxon>Sordariomycetes</taxon>
        <taxon>Sordariomycetidae</taxon>
        <taxon>Sordariales</taxon>
        <taxon>Lasiosphaeriaceae</taxon>
        <taxon>Bombardia</taxon>
    </lineage>
</organism>
<sequence>MADKAGSHHPEGEASGRTGILWTGDRAMRHLTGGTLELRTTQDATPYWGVTAMLGAGRIKGLQGCMVYLKLVWGHESKESSPNERFLGGNLHLLGMWSGGERRPEGRPRAQDSGLDGGRLARLVALAAPWLHEAGHSWATTRWCGVGEASACACLPGARLLSGQGREGGARSVKKRNHADRTGANGSMRRDSSLPVRTRIVVNNDGNGVRLWTDPTKVPYAKHETGRPPSYLVPAPSAGPPPIPKSQSLVVDVLFRPPTLYSRYGGAVTGEMAVTLRCRDGKPGRMEGNGGAEGDLWELDRLRNPQSGTAMIRQCASCLQQDGPRYRPRAHTKEGTSPVPVVSALRPLSPTGQLLHCMDAVTQRLLRLGRDARADCPVGTNDCLGSSCPGNGQWMEPGKEGPGDGLFCLGESKVIGGFRQPTDMQARNGKISISSRRSHFVRPYYNSETHDRQHTGSLGTGTTGAPTEGPACSLGGGPAARINYSHTFCIFTHRIRQRVTRTRHFSSWPCGRQFFSRCENAARTAAHRNLWAIEICGDDRNPLYGLQCDAAPPQCAVQVHPNLHFSPESVPGNHTPSATQPLVDVGSKRRRSGYEAPTEVPVIAPTDDASVSSLEVRLHVFGVFWESCVVASWLPPMAEALSYYVKLAQRGPGHYDWMFPHS</sequence>
<dbReference type="EMBL" id="JAULSR010000001">
    <property type="protein sequence ID" value="KAK0635094.1"/>
    <property type="molecule type" value="Genomic_DNA"/>
</dbReference>
<name>A0AA39XJJ7_9PEZI</name>
<dbReference type="AlphaFoldDB" id="A0AA39XJJ7"/>
<keyword evidence="3" id="KW-1185">Reference proteome</keyword>
<accession>A0AA39XJJ7</accession>
<evidence type="ECO:0000313" key="3">
    <source>
        <dbReference type="Proteomes" id="UP001174934"/>
    </source>
</evidence>
<feature type="compositionally biased region" description="Basic and acidic residues" evidence="1">
    <location>
        <begin position="1"/>
        <end position="14"/>
    </location>
</feature>
<feature type="region of interest" description="Disordered" evidence="1">
    <location>
        <begin position="1"/>
        <end position="20"/>
    </location>
</feature>